<dbReference type="GO" id="GO:0006098">
    <property type="term" value="P:pentose-phosphate shunt"/>
    <property type="evidence" value="ECO:0007669"/>
    <property type="project" value="UniProtKB-UniPathway"/>
</dbReference>
<evidence type="ECO:0000259" key="8">
    <source>
        <dbReference type="Pfam" id="PF01182"/>
    </source>
</evidence>
<keyword evidence="10" id="KW-1185">Reference proteome</keyword>
<dbReference type="EC" id="3.1.1.31" evidence="5 7"/>
<dbReference type="InterPro" id="IPR006148">
    <property type="entry name" value="Glc/Gal-6P_isomerase"/>
</dbReference>
<dbReference type="PANTHER" id="PTHR11054:SF0">
    <property type="entry name" value="6-PHOSPHOGLUCONOLACTONASE"/>
    <property type="match status" value="1"/>
</dbReference>
<organism evidence="9 10">
    <name type="scientific">Plasticicumulans acidivorans</name>
    <dbReference type="NCBI Taxonomy" id="886464"/>
    <lineage>
        <taxon>Bacteria</taxon>
        <taxon>Pseudomonadati</taxon>
        <taxon>Pseudomonadota</taxon>
        <taxon>Gammaproteobacteria</taxon>
        <taxon>Candidatus Competibacteraceae</taxon>
        <taxon>Plasticicumulans</taxon>
    </lineage>
</organism>
<evidence type="ECO:0000313" key="10">
    <source>
        <dbReference type="Proteomes" id="UP000246569"/>
    </source>
</evidence>
<dbReference type="Proteomes" id="UP000246569">
    <property type="component" value="Unassembled WGS sequence"/>
</dbReference>
<protein>
    <recommendedName>
        <fullName evidence="6 7">6-phosphogluconolactonase</fullName>
        <shortName evidence="7">6PGL</shortName>
        <ecNumber evidence="5 7">3.1.1.31</ecNumber>
    </recommendedName>
</protein>
<dbReference type="CDD" id="cd01400">
    <property type="entry name" value="6PGL"/>
    <property type="match status" value="1"/>
</dbReference>
<evidence type="ECO:0000256" key="6">
    <source>
        <dbReference type="ARBA" id="ARBA00020337"/>
    </source>
</evidence>
<evidence type="ECO:0000313" key="9">
    <source>
        <dbReference type="EMBL" id="PWV64708.1"/>
    </source>
</evidence>
<evidence type="ECO:0000256" key="1">
    <source>
        <dbReference type="ARBA" id="ARBA00000832"/>
    </source>
</evidence>
<dbReference type="GO" id="GO:0017057">
    <property type="term" value="F:6-phosphogluconolactonase activity"/>
    <property type="evidence" value="ECO:0007669"/>
    <property type="project" value="UniProtKB-UniRule"/>
</dbReference>
<name>A0A317MZB6_9GAMM</name>
<comment type="catalytic activity">
    <reaction evidence="1 7">
        <text>6-phospho-D-glucono-1,5-lactone + H2O = 6-phospho-D-gluconate + H(+)</text>
        <dbReference type="Rhea" id="RHEA:12556"/>
        <dbReference type="ChEBI" id="CHEBI:15377"/>
        <dbReference type="ChEBI" id="CHEBI:15378"/>
        <dbReference type="ChEBI" id="CHEBI:57955"/>
        <dbReference type="ChEBI" id="CHEBI:58759"/>
        <dbReference type="EC" id="3.1.1.31"/>
    </reaction>
</comment>
<comment type="function">
    <text evidence="2 7">Hydrolysis of 6-phosphogluconolactone to 6-phosphogluconate.</text>
</comment>
<sequence>MSVELHACPDRAALDAALAAELAARLAAGIMARGSASLVLSGGRTPLGLFAALAAQPLDWSRVWITLADERWVAESHADSNAALLRTHLLQGAAAAAHFVALYGGEATPALGLAAASTRLSALPRPFDAVVLGMGDDGHTASLFPDAAELAAALASTAPLAAVTPTLAPHPRITLTPAALLDSRQLYLHIAGAGKRTLFERASQPGAVTELPVRLALQQDGVPCAVWWAP</sequence>
<comment type="caution">
    <text evidence="9">The sequence shown here is derived from an EMBL/GenBank/DDBJ whole genome shotgun (WGS) entry which is preliminary data.</text>
</comment>
<accession>A0A317MZB6</accession>
<comment type="pathway">
    <text evidence="3 7">Carbohydrate degradation; pentose phosphate pathway; D-ribulose 5-phosphate from D-glucose 6-phosphate (oxidative stage): step 2/3.</text>
</comment>
<dbReference type="UniPathway" id="UPA00115">
    <property type="reaction ID" value="UER00409"/>
</dbReference>
<evidence type="ECO:0000256" key="3">
    <source>
        <dbReference type="ARBA" id="ARBA00004961"/>
    </source>
</evidence>
<dbReference type="PANTHER" id="PTHR11054">
    <property type="entry name" value="6-PHOSPHOGLUCONOLACTONASE"/>
    <property type="match status" value="1"/>
</dbReference>
<evidence type="ECO:0000256" key="2">
    <source>
        <dbReference type="ARBA" id="ARBA00002681"/>
    </source>
</evidence>
<dbReference type="EMBL" id="QGTJ01000002">
    <property type="protein sequence ID" value="PWV64708.1"/>
    <property type="molecule type" value="Genomic_DNA"/>
</dbReference>
<dbReference type="Gene3D" id="3.40.50.1360">
    <property type="match status" value="1"/>
</dbReference>
<dbReference type="SUPFAM" id="SSF100950">
    <property type="entry name" value="NagB/RpiA/CoA transferase-like"/>
    <property type="match status" value="1"/>
</dbReference>
<comment type="similarity">
    <text evidence="4 7">Belongs to the glucosamine/galactosamine-6-phosphate isomerase family. 6-phosphogluconolactonase subfamily.</text>
</comment>
<reference evidence="9 10" key="1">
    <citation type="submission" date="2018-05" db="EMBL/GenBank/DDBJ databases">
        <title>Genomic Encyclopedia of Type Strains, Phase IV (KMG-IV): sequencing the most valuable type-strain genomes for metagenomic binning, comparative biology and taxonomic classification.</title>
        <authorList>
            <person name="Goeker M."/>
        </authorList>
    </citation>
    <scope>NUCLEOTIDE SEQUENCE [LARGE SCALE GENOMIC DNA]</scope>
    <source>
        <strain evidence="9 10">DSM 23606</strain>
    </source>
</reference>
<dbReference type="AlphaFoldDB" id="A0A317MZB6"/>
<feature type="domain" description="Glucosamine/galactosamine-6-phosphate isomerase" evidence="8">
    <location>
        <begin position="9"/>
        <end position="219"/>
    </location>
</feature>
<dbReference type="InterPro" id="IPR039104">
    <property type="entry name" value="6PGL"/>
</dbReference>
<dbReference type="GO" id="GO:0005975">
    <property type="term" value="P:carbohydrate metabolic process"/>
    <property type="evidence" value="ECO:0007669"/>
    <property type="project" value="UniProtKB-UniRule"/>
</dbReference>
<keyword evidence="7" id="KW-0378">Hydrolase</keyword>
<evidence type="ECO:0000256" key="4">
    <source>
        <dbReference type="ARBA" id="ARBA00010662"/>
    </source>
</evidence>
<evidence type="ECO:0000256" key="5">
    <source>
        <dbReference type="ARBA" id="ARBA00013198"/>
    </source>
</evidence>
<dbReference type="InterPro" id="IPR037171">
    <property type="entry name" value="NagB/RpiA_transferase-like"/>
</dbReference>
<dbReference type="RefSeq" id="WP_110017341.1">
    <property type="nucleotide sequence ID" value="NZ_QGTJ01000002.1"/>
</dbReference>
<dbReference type="Pfam" id="PF01182">
    <property type="entry name" value="Glucosamine_iso"/>
    <property type="match status" value="1"/>
</dbReference>
<dbReference type="NCBIfam" id="TIGR01198">
    <property type="entry name" value="pgl"/>
    <property type="match status" value="1"/>
</dbReference>
<gene>
    <name evidence="7" type="primary">pgl</name>
    <name evidence="9" type="ORF">C7443_102361</name>
</gene>
<dbReference type="OrthoDB" id="9810967at2"/>
<dbReference type="InterPro" id="IPR005900">
    <property type="entry name" value="6-phosphogluconolactonase_DevB"/>
</dbReference>
<evidence type="ECO:0000256" key="7">
    <source>
        <dbReference type="RuleBase" id="RU365095"/>
    </source>
</evidence>
<proteinExistence type="inferred from homology"/>